<feature type="transmembrane region" description="Helical" evidence="7">
    <location>
        <begin position="69"/>
        <end position="88"/>
    </location>
</feature>
<gene>
    <name evidence="8" type="ORF">KEG57_33780</name>
</gene>
<dbReference type="PANTHER" id="PTHR31645:SF0">
    <property type="entry name" value="OLIGOPEPTIDE TRANSPORTER YGL114W-RELATED"/>
    <property type="match status" value="1"/>
</dbReference>
<evidence type="ECO:0000313" key="8">
    <source>
        <dbReference type="EMBL" id="MDC3985499.1"/>
    </source>
</evidence>
<feature type="transmembrane region" description="Helical" evidence="7">
    <location>
        <begin position="137"/>
        <end position="157"/>
    </location>
</feature>
<dbReference type="EMBL" id="JAGTJJ010000029">
    <property type="protein sequence ID" value="MDC3985499.1"/>
    <property type="molecule type" value="Genomic_DNA"/>
</dbReference>
<dbReference type="InterPro" id="IPR004813">
    <property type="entry name" value="OPT"/>
</dbReference>
<feature type="transmembrane region" description="Helical" evidence="7">
    <location>
        <begin position="45"/>
        <end position="63"/>
    </location>
</feature>
<proteinExistence type="predicted"/>
<protein>
    <submittedName>
        <fullName evidence="8">OPT/YSL family transporter</fullName>
    </submittedName>
</protein>
<dbReference type="GO" id="GO:0016020">
    <property type="term" value="C:membrane"/>
    <property type="evidence" value="ECO:0007669"/>
    <property type="project" value="UniProtKB-SubCell"/>
</dbReference>
<keyword evidence="5 7" id="KW-0472">Membrane</keyword>
<evidence type="ECO:0000256" key="4">
    <source>
        <dbReference type="ARBA" id="ARBA00022989"/>
    </source>
</evidence>
<feature type="transmembrane region" description="Helical" evidence="7">
    <location>
        <begin position="565"/>
        <end position="590"/>
    </location>
</feature>
<feature type="transmembrane region" description="Helical" evidence="7">
    <location>
        <begin position="303"/>
        <end position="325"/>
    </location>
</feature>
<accession>A0A9X3X822</accession>
<dbReference type="GO" id="GO:0035673">
    <property type="term" value="F:oligopeptide transmembrane transporter activity"/>
    <property type="evidence" value="ECO:0007669"/>
    <property type="project" value="InterPro"/>
</dbReference>
<dbReference type="NCBIfam" id="TIGR00728">
    <property type="entry name" value="OPT_sfam"/>
    <property type="match status" value="1"/>
</dbReference>
<feature type="compositionally biased region" description="Low complexity" evidence="6">
    <location>
        <begin position="13"/>
        <end position="22"/>
    </location>
</feature>
<sequence>MNTMNPTAPPAAPAASTENTPAQDPEQQWLDTVYRKGEKQLTPRAVVAGMLIGGVMCLSNLYVFFKTGWSLGVTLTACILAFALFELLRAAKLTKGEFTILENNAMGSVASAAGYMTGGGNMAAFGALLMVTTMRPSAVWLMLWFGVIAAMGVFAAIPIKRQLINKEALAFPTGTATAETLRSMHVAAHHGDAGAEGAGAGKAKARLLGIAGLMGAMLAFLRDAKEAWINLPSTIALPFTIAGRAAKDWTIALNCELVMVGAGALMSFRTAWSLLLSGMAGYAILAPRLAAEHAIKEVSYKAIVGWTLWPGAAILVASGLTSFLLDYKSIVRSFQGLSGIFTGGAKKSEKEEPIAEVECPAWWFPAGFAVLAPIVILLMGFLFQIPFWAGLIAVPLAVVMGFVAARVTGETDVTPTKALGPVTQAIYGLLTPGNLAGNIMSANVTGGVGLHSADLLTDLKSGWLLGASPRQQLKGQLFGVVAGALVVVPAFWLIMPDPSVLGSEEWPAPSCLVWAGVSKAFAGGLGGLPPGADRAMVIGLLLGVVLALAERFAPKKLLPFVPSPAGLGIALVIPASNAISMFIGATIAYVLRKTKPALGELLTVPVSSGWIAGESLMGIAIKLLVVAGVLQK</sequence>
<name>A0A9X3X822_9BACT</name>
<evidence type="ECO:0000313" key="9">
    <source>
        <dbReference type="Proteomes" id="UP001151081"/>
    </source>
</evidence>
<feature type="transmembrane region" description="Helical" evidence="7">
    <location>
        <begin position="535"/>
        <end position="553"/>
    </location>
</feature>
<feature type="transmembrane region" description="Helical" evidence="7">
    <location>
        <begin position="387"/>
        <end position="407"/>
    </location>
</feature>
<feature type="transmembrane region" description="Helical" evidence="7">
    <location>
        <begin position="477"/>
        <end position="495"/>
    </location>
</feature>
<comment type="subcellular location">
    <subcellularLocation>
        <location evidence="1">Membrane</location>
        <topology evidence="1">Multi-pass membrane protein</topology>
    </subcellularLocation>
</comment>
<keyword evidence="3 7" id="KW-0812">Transmembrane</keyword>
<dbReference type="InterPro" id="IPR045035">
    <property type="entry name" value="YSL-like"/>
</dbReference>
<dbReference type="AlphaFoldDB" id="A0A9X3X822"/>
<evidence type="ECO:0000256" key="6">
    <source>
        <dbReference type="SAM" id="MobiDB-lite"/>
    </source>
</evidence>
<feature type="transmembrane region" description="Helical" evidence="7">
    <location>
        <begin position="257"/>
        <end position="283"/>
    </location>
</feature>
<dbReference type="Proteomes" id="UP001151081">
    <property type="component" value="Unassembled WGS sequence"/>
</dbReference>
<dbReference type="PANTHER" id="PTHR31645">
    <property type="entry name" value="OLIGOPEPTIDE TRANSPORTER YGL114W-RELATED"/>
    <property type="match status" value="1"/>
</dbReference>
<evidence type="ECO:0000256" key="7">
    <source>
        <dbReference type="SAM" id="Phobius"/>
    </source>
</evidence>
<organism evidence="8 9">
    <name type="scientific">Polyangium jinanense</name>
    <dbReference type="NCBI Taxonomy" id="2829994"/>
    <lineage>
        <taxon>Bacteria</taxon>
        <taxon>Pseudomonadati</taxon>
        <taxon>Myxococcota</taxon>
        <taxon>Polyangia</taxon>
        <taxon>Polyangiales</taxon>
        <taxon>Polyangiaceae</taxon>
        <taxon>Polyangium</taxon>
    </lineage>
</organism>
<reference evidence="8 9" key="1">
    <citation type="submission" date="2021-04" db="EMBL/GenBank/DDBJ databases">
        <title>Genome analysis of Polyangium sp.</title>
        <authorList>
            <person name="Li Y."/>
            <person name="Wang J."/>
        </authorList>
    </citation>
    <scope>NUCLEOTIDE SEQUENCE [LARGE SCALE GENOMIC DNA]</scope>
    <source>
        <strain evidence="8 9">SDU14</strain>
    </source>
</reference>
<keyword evidence="9" id="KW-1185">Reference proteome</keyword>
<evidence type="ECO:0000256" key="5">
    <source>
        <dbReference type="ARBA" id="ARBA00023136"/>
    </source>
</evidence>
<keyword evidence="2" id="KW-0813">Transport</keyword>
<evidence type="ECO:0000256" key="1">
    <source>
        <dbReference type="ARBA" id="ARBA00004141"/>
    </source>
</evidence>
<dbReference type="Pfam" id="PF03169">
    <property type="entry name" value="OPT"/>
    <property type="match status" value="1"/>
</dbReference>
<keyword evidence="4 7" id="KW-1133">Transmembrane helix</keyword>
<feature type="region of interest" description="Disordered" evidence="6">
    <location>
        <begin position="1"/>
        <end position="24"/>
    </location>
</feature>
<comment type="caution">
    <text evidence="8">The sequence shown here is derived from an EMBL/GenBank/DDBJ whole genome shotgun (WGS) entry which is preliminary data.</text>
</comment>
<evidence type="ECO:0000256" key="3">
    <source>
        <dbReference type="ARBA" id="ARBA00022692"/>
    </source>
</evidence>
<evidence type="ECO:0000256" key="2">
    <source>
        <dbReference type="ARBA" id="ARBA00022448"/>
    </source>
</evidence>
<feature type="transmembrane region" description="Helical" evidence="7">
    <location>
        <begin position="109"/>
        <end position="131"/>
    </location>
</feature>
<feature type="transmembrane region" description="Helical" evidence="7">
    <location>
        <begin position="361"/>
        <end position="381"/>
    </location>
</feature>